<sequence length="308" mass="33082">MMITNLLLFASLTVFTGASRPRLPAVSPRAPAIPRSPGIRAPPDTPNAAPGPTVRIEVPVSPHPPPDQAVIDARPAGVQSSLNIPGGVSCSTFIPFTNVGSGSGMWPDESGPRVYLDVDGVDVYRTPPGVIVDTGSVRKETWTRTFRKTWATVVQTPANRGWKYLSSSDLLYTGYWAPVNITLKNLSGKPLVRAPVRVLVYDAKIRCDAAHYAVDNGVCVGGGVPLNGEDALVGAYLGVGYGRRGDGMGVCTPDVNPLFNVRGWWTVVPDDPTRVPTARCNYRNGYIVTRTGIIWGLTARNTADFKFH</sequence>
<organism evidence="3 4">
    <name type="scientific">Orbilia brochopaga</name>
    <dbReference type="NCBI Taxonomy" id="3140254"/>
    <lineage>
        <taxon>Eukaryota</taxon>
        <taxon>Fungi</taxon>
        <taxon>Dikarya</taxon>
        <taxon>Ascomycota</taxon>
        <taxon>Pezizomycotina</taxon>
        <taxon>Orbiliomycetes</taxon>
        <taxon>Orbiliales</taxon>
        <taxon>Orbiliaceae</taxon>
        <taxon>Orbilia</taxon>
    </lineage>
</organism>
<accession>A0AAV9U5L0</accession>
<proteinExistence type="predicted"/>
<dbReference type="EMBL" id="JAVHNQ010000011">
    <property type="protein sequence ID" value="KAK6336157.1"/>
    <property type="molecule type" value="Genomic_DNA"/>
</dbReference>
<name>A0AAV9U5L0_9PEZI</name>
<protein>
    <submittedName>
        <fullName evidence="3">Uncharacterized protein</fullName>
    </submittedName>
</protein>
<evidence type="ECO:0000313" key="3">
    <source>
        <dbReference type="EMBL" id="KAK6336157.1"/>
    </source>
</evidence>
<keyword evidence="2" id="KW-0732">Signal</keyword>
<comment type="caution">
    <text evidence="3">The sequence shown here is derived from an EMBL/GenBank/DDBJ whole genome shotgun (WGS) entry which is preliminary data.</text>
</comment>
<feature type="region of interest" description="Disordered" evidence="1">
    <location>
        <begin position="21"/>
        <end position="67"/>
    </location>
</feature>
<keyword evidence="4" id="KW-1185">Reference proteome</keyword>
<dbReference type="AlphaFoldDB" id="A0AAV9U5L0"/>
<evidence type="ECO:0000313" key="4">
    <source>
        <dbReference type="Proteomes" id="UP001375240"/>
    </source>
</evidence>
<dbReference type="Proteomes" id="UP001375240">
    <property type="component" value="Unassembled WGS sequence"/>
</dbReference>
<evidence type="ECO:0000256" key="1">
    <source>
        <dbReference type="SAM" id="MobiDB-lite"/>
    </source>
</evidence>
<feature type="signal peptide" evidence="2">
    <location>
        <begin position="1"/>
        <end position="18"/>
    </location>
</feature>
<feature type="chain" id="PRO_5043709857" evidence="2">
    <location>
        <begin position="19"/>
        <end position="308"/>
    </location>
</feature>
<reference evidence="3 4" key="1">
    <citation type="submission" date="2019-10" db="EMBL/GenBank/DDBJ databases">
        <authorList>
            <person name="Palmer J.M."/>
        </authorList>
    </citation>
    <scope>NUCLEOTIDE SEQUENCE [LARGE SCALE GENOMIC DNA]</scope>
    <source>
        <strain evidence="3 4">TWF696</strain>
    </source>
</reference>
<gene>
    <name evidence="3" type="ORF">TWF696_001722</name>
</gene>
<evidence type="ECO:0000256" key="2">
    <source>
        <dbReference type="SAM" id="SignalP"/>
    </source>
</evidence>